<dbReference type="InterPro" id="IPR000866">
    <property type="entry name" value="AhpC/TSA"/>
</dbReference>
<sequence>MSVVDRSASRQSDADAELAAAAAMVAASSALRAGARAPVFMLADASGRQVALEQLLDAGPVVLHFFRGAWCSFGEESLAGFSATYQQVLALGASAIAIAPPCKVGTHSAAMPIPELRDVDMKVARAYGLAFDLPVGLRPGYEALGYTPPSTRKAGTWLVPLPATYLLDRDGTVALAFIDVDYRRHFEPESLLNALSALQARHSTARHRPALVGERHQT</sequence>
<dbReference type="CDD" id="cd02970">
    <property type="entry name" value="PRX_like2"/>
    <property type="match status" value="1"/>
</dbReference>
<dbReference type="InterPro" id="IPR036249">
    <property type="entry name" value="Thioredoxin-like_sf"/>
</dbReference>
<dbReference type="GO" id="GO:0016209">
    <property type="term" value="F:antioxidant activity"/>
    <property type="evidence" value="ECO:0007669"/>
    <property type="project" value="InterPro"/>
</dbReference>
<evidence type="ECO:0000313" key="2">
    <source>
        <dbReference type="EMBL" id="CAB3799590.1"/>
    </source>
</evidence>
<gene>
    <name evidence="2" type="ORF">LMG28614_05001</name>
</gene>
<evidence type="ECO:0000313" key="3">
    <source>
        <dbReference type="Proteomes" id="UP000494365"/>
    </source>
</evidence>
<dbReference type="GO" id="GO:0016491">
    <property type="term" value="F:oxidoreductase activity"/>
    <property type="evidence" value="ECO:0007669"/>
    <property type="project" value="InterPro"/>
</dbReference>
<reference evidence="2 3" key="1">
    <citation type="submission" date="2020-04" db="EMBL/GenBank/DDBJ databases">
        <authorList>
            <person name="De Canck E."/>
        </authorList>
    </citation>
    <scope>NUCLEOTIDE SEQUENCE [LARGE SCALE GENOMIC DNA]</scope>
    <source>
        <strain evidence="2 3">LMG 28614</strain>
    </source>
</reference>
<protein>
    <recommendedName>
        <fullName evidence="1">Thioredoxin domain-containing protein</fullName>
    </recommendedName>
</protein>
<accession>A0A6S7CWS8</accession>
<dbReference type="AlphaFoldDB" id="A0A6S7CWS8"/>
<dbReference type="Proteomes" id="UP000494365">
    <property type="component" value="Unassembled WGS sequence"/>
</dbReference>
<keyword evidence="3" id="KW-1185">Reference proteome</keyword>
<dbReference type="InterPro" id="IPR013766">
    <property type="entry name" value="Thioredoxin_domain"/>
</dbReference>
<dbReference type="Gene3D" id="3.40.30.10">
    <property type="entry name" value="Glutaredoxin"/>
    <property type="match status" value="1"/>
</dbReference>
<dbReference type="Pfam" id="PF00578">
    <property type="entry name" value="AhpC-TSA"/>
    <property type="match status" value="1"/>
</dbReference>
<organism evidence="2 3">
    <name type="scientific">Paraburkholderia ultramafica</name>
    <dbReference type="NCBI Taxonomy" id="1544867"/>
    <lineage>
        <taxon>Bacteria</taxon>
        <taxon>Pseudomonadati</taxon>
        <taxon>Pseudomonadota</taxon>
        <taxon>Betaproteobacteria</taxon>
        <taxon>Burkholderiales</taxon>
        <taxon>Burkholderiaceae</taxon>
        <taxon>Paraburkholderia</taxon>
    </lineage>
</organism>
<dbReference type="RefSeq" id="WP_175152048.1">
    <property type="nucleotide sequence ID" value="NZ_CADIKK010000026.1"/>
</dbReference>
<dbReference type="SUPFAM" id="SSF52833">
    <property type="entry name" value="Thioredoxin-like"/>
    <property type="match status" value="1"/>
</dbReference>
<evidence type="ECO:0000259" key="1">
    <source>
        <dbReference type="PROSITE" id="PS51352"/>
    </source>
</evidence>
<dbReference type="PROSITE" id="PS51352">
    <property type="entry name" value="THIOREDOXIN_2"/>
    <property type="match status" value="1"/>
</dbReference>
<feature type="domain" description="Thioredoxin" evidence="1">
    <location>
        <begin position="31"/>
        <end position="200"/>
    </location>
</feature>
<name>A0A6S7CWS8_9BURK</name>
<dbReference type="EMBL" id="CADIKK010000026">
    <property type="protein sequence ID" value="CAB3799590.1"/>
    <property type="molecule type" value="Genomic_DNA"/>
</dbReference>
<proteinExistence type="predicted"/>